<dbReference type="EMBL" id="CQBK01000009">
    <property type="protein sequence ID" value="CNH80105.1"/>
    <property type="molecule type" value="Genomic_DNA"/>
</dbReference>
<proteinExistence type="predicted"/>
<accession>A0A0T9PSK6</accession>
<organism evidence="1 2">
    <name type="scientific">Yersinia similis</name>
    <dbReference type="NCBI Taxonomy" id="367190"/>
    <lineage>
        <taxon>Bacteria</taxon>
        <taxon>Pseudomonadati</taxon>
        <taxon>Pseudomonadota</taxon>
        <taxon>Gammaproteobacteria</taxon>
        <taxon>Enterobacterales</taxon>
        <taxon>Yersiniaceae</taxon>
        <taxon>Yersinia</taxon>
    </lineage>
</organism>
<dbReference type="Proteomes" id="UP000038204">
    <property type="component" value="Unassembled WGS sequence"/>
</dbReference>
<evidence type="ECO:0000313" key="1">
    <source>
        <dbReference type="EMBL" id="CNH80105.1"/>
    </source>
</evidence>
<protein>
    <submittedName>
        <fullName evidence="1">Uncharacterized protein</fullName>
    </submittedName>
</protein>
<gene>
    <name evidence="1" type="ORF">ERS008667_01561</name>
</gene>
<reference evidence="1 2" key="1">
    <citation type="submission" date="2015-03" db="EMBL/GenBank/DDBJ databases">
        <authorList>
            <person name="Murphy D."/>
        </authorList>
    </citation>
    <scope>NUCLEOTIDE SEQUENCE [LARGE SCALE GENOMIC DNA]</scope>
    <source>
        <strain evidence="1 2">Y233</strain>
    </source>
</reference>
<dbReference type="AlphaFoldDB" id="A0A0T9PSK6"/>
<sequence>MDKPILDKVEALAGRGLTEQQIADTLDIDIDKLRRDKPAISLYRLTVRRGKAKGIADLSNSLFIKAKKGDTRAMIFLLEYLKPKCE</sequence>
<dbReference type="RefSeq" id="WP_012105240.1">
    <property type="nucleotide sequence ID" value="NZ_CHJS01000039.1"/>
</dbReference>
<name>A0A0T9PSK6_9GAMM</name>
<evidence type="ECO:0000313" key="2">
    <source>
        <dbReference type="Proteomes" id="UP000038204"/>
    </source>
</evidence>